<sequence>MRILLIPFFTFISFNPLTCSSFADSRLLEAFPLSQIRSSAAGWKYSQSQSTAGDITYRATLISTNMIEFSYPYAGGTNVSLTIRKTKGDRYVYLEVEKGLFTRSFQNGSAQVQFDGQKPIIYSLSAAANGRANIVFFEKEAKLIEQMKRAKNMVVNLSFAGQKPREIKFQIAGLRWNH</sequence>
<name>A0A7J5U5H3_9BACT</name>
<organism evidence="1 2">
    <name type="scientific">Rudanella paleaurantiibacter</name>
    <dbReference type="NCBI Taxonomy" id="2614655"/>
    <lineage>
        <taxon>Bacteria</taxon>
        <taxon>Pseudomonadati</taxon>
        <taxon>Bacteroidota</taxon>
        <taxon>Cytophagia</taxon>
        <taxon>Cytophagales</taxon>
        <taxon>Cytophagaceae</taxon>
        <taxon>Rudanella</taxon>
    </lineage>
</organism>
<keyword evidence="2" id="KW-1185">Reference proteome</keyword>
<comment type="caution">
    <text evidence="1">The sequence shown here is derived from an EMBL/GenBank/DDBJ whole genome shotgun (WGS) entry which is preliminary data.</text>
</comment>
<dbReference type="EMBL" id="WELI01000001">
    <property type="protein sequence ID" value="KAB7732390.1"/>
    <property type="molecule type" value="Genomic_DNA"/>
</dbReference>
<accession>A0A7J5U5H3</accession>
<dbReference type="Proteomes" id="UP000488299">
    <property type="component" value="Unassembled WGS sequence"/>
</dbReference>
<evidence type="ECO:0000313" key="1">
    <source>
        <dbReference type="EMBL" id="KAB7732390.1"/>
    </source>
</evidence>
<evidence type="ECO:0000313" key="2">
    <source>
        <dbReference type="Proteomes" id="UP000488299"/>
    </source>
</evidence>
<protein>
    <submittedName>
        <fullName evidence="1">Uncharacterized protein</fullName>
    </submittedName>
</protein>
<dbReference type="AlphaFoldDB" id="A0A7J5U5H3"/>
<proteinExistence type="predicted"/>
<gene>
    <name evidence="1" type="ORF">F5984_00005</name>
</gene>
<dbReference type="RefSeq" id="WP_152121648.1">
    <property type="nucleotide sequence ID" value="NZ_WELI01000001.1"/>
</dbReference>
<reference evidence="1 2" key="1">
    <citation type="submission" date="2019-10" db="EMBL/GenBank/DDBJ databases">
        <title>Rudanella paleaurantiibacter sp. nov., isolated from sludge.</title>
        <authorList>
            <person name="Xu S.Q."/>
        </authorList>
    </citation>
    <scope>NUCLEOTIDE SEQUENCE [LARGE SCALE GENOMIC DNA]</scope>
    <source>
        <strain evidence="1 2">HX-22-17</strain>
    </source>
</reference>